<evidence type="ECO:0000313" key="2">
    <source>
        <dbReference type="EMBL" id="KAG7172212.1"/>
    </source>
</evidence>
<protein>
    <submittedName>
        <fullName evidence="2">Zinc finger MYM-type protein 1-like 2</fullName>
    </submittedName>
</protein>
<reference evidence="2" key="1">
    <citation type="journal article" date="2021" name="Sci. Adv.">
        <title>The American lobster genome reveals insights on longevity, neural, and immune adaptations.</title>
        <authorList>
            <person name="Polinski J.M."/>
            <person name="Zimin A.V."/>
            <person name="Clark K.F."/>
            <person name="Kohn A.B."/>
            <person name="Sadowski N."/>
            <person name="Timp W."/>
            <person name="Ptitsyn A."/>
            <person name="Khanna P."/>
            <person name="Romanova D.Y."/>
            <person name="Williams P."/>
            <person name="Greenwood S.J."/>
            <person name="Moroz L.L."/>
            <person name="Walt D.R."/>
            <person name="Bodnar A.G."/>
        </authorList>
    </citation>
    <scope>NUCLEOTIDE SEQUENCE</scope>
    <source>
        <strain evidence="2">GMGI-L3</strain>
    </source>
</reference>
<keyword evidence="3" id="KW-1185">Reference proteome</keyword>
<dbReference type="Proteomes" id="UP000747542">
    <property type="component" value="Unassembled WGS sequence"/>
</dbReference>
<dbReference type="GO" id="GO:0046983">
    <property type="term" value="F:protein dimerization activity"/>
    <property type="evidence" value="ECO:0007669"/>
    <property type="project" value="InterPro"/>
</dbReference>
<evidence type="ECO:0000259" key="1">
    <source>
        <dbReference type="Pfam" id="PF05699"/>
    </source>
</evidence>
<proteinExistence type="predicted"/>
<comment type="caution">
    <text evidence="2">The sequence shown here is derived from an EMBL/GenBank/DDBJ whole genome shotgun (WGS) entry which is preliminary data.</text>
</comment>
<dbReference type="AlphaFoldDB" id="A0A8J5N2W5"/>
<dbReference type="InterPro" id="IPR008906">
    <property type="entry name" value="HATC_C_dom"/>
</dbReference>
<gene>
    <name evidence="2" type="primary">Zmym1-L2</name>
    <name evidence="2" type="ORF">Hamer_G009558</name>
</gene>
<dbReference type="Pfam" id="PF05699">
    <property type="entry name" value="Dimer_Tnp_hAT"/>
    <property type="match status" value="1"/>
</dbReference>
<evidence type="ECO:0000313" key="3">
    <source>
        <dbReference type="Proteomes" id="UP000747542"/>
    </source>
</evidence>
<sequence>MNELDHRFTGVGADLMKGIQVCHPASATFLSEEFLRKVAINYKIQMKSEEILVAKNFLARKKETSTTPDMLSVYRLLDYDMFPTLKAIFHVTLTIPVSSCSCEQSFSALRYLRTWLMSTMGQDRLNHLAVLSIEKNTLDGIEHMKSSTDLLPPPKN</sequence>
<feature type="domain" description="HAT C-terminal dimerisation" evidence="1">
    <location>
        <begin position="80"/>
        <end position="136"/>
    </location>
</feature>
<dbReference type="EMBL" id="JAHLQT010011563">
    <property type="protein sequence ID" value="KAG7172212.1"/>
    <property type="molecule type" value="Genomic_DNA"/>
</dbReference>
<dbReference type="InterPro" id="IPR052958">
    <property type="entry name" value="IFN-induced_PKR_regulator"/>
</dbReference>
<organism evidence="2 3">
    <name type="scientific">Homarus americanus</name>
    <name type="common">American lobster</name>
    <dbReference type="NCBI Taxonomy" id="6706"/>
    <lineage>
        <taxon>Eukaryota</taxon>
        <taxon>Metazoa</taxon>
        <taxon>Ecdysozoa</taxon>
        <taxon>Arthropoda</taxon>
        <taxon>Crustacea</taxon>
        <taxon>Multicrustacea</taxon>
        <taxon>Malacostraca</taxon>
        <taxon>Eumalacostraca</taxon>
        <taxon>Eucarida</taxon>
        <taxon>Decapoda</taxon>
        <taxon>Pleocyemata</taxon>
        <taxon>Astacidea</taxon>
        <taxon>Nephropoidea</taxon>
        <taxon>Nephropidae</taxon>
        <taxon>Homarus</taxon>
    </lineage>
</organism>
<dbReference type="InterPro" id="IPR012337">
    <property type="entry name" value="RNaseH-like_sf"/>
</dbReference>
<dbReference type="PANTHER" id="PTHR46289:SF17">
    <property type="entry name" value="HAT C-TERMINAL DIMERISATION DOMAIN-CONTAINING PROTEIN"/>
    <property type="match status" value="1"/>
</dbReference>
<name>A0A8J5N2W5_HOMAM</name>
<accession>A0A8J5N2W5</accession>
<dbReference type="PANTHER" id="PTHR46289">
    <property type="entry name" value="52 KDA REPRESSOR OF THE INHIBITOR OF THE PROTEIN KINASE-LIKE PROTEIN-RELATED"/>
    <property type="match status" value="1"/>
</dbReference>
<dbReference type="SUPFAM" id="SSF53098">
    <property type="entry name" value="Ribonuclease H-like"/>
    <property type="match status" value="1"/>
</dbReference>